<dbReference type="AlphaFoldDB" id="W8P7T5"/>
<feature type="region of interest" description="Disordered" evidence="1">
    <location>
        <begin position="20"/>
        <end position="88"/>
    </location>
</feature>
<sequence length="371" mass="41206">MKKFALALLLVAVVLLASGCTGSGGTSSSETPETTSHSQGWESSTSQTPTSSQGTTETPSETHSTSSPTPSQTETPTSTTPTPSEELYWTNPWEYSPIDVNGEKYVITHYVVLYKVRPNETSPLYEYRIEKTERKANITVYGMDFSGSKVEVGTFEVYEYETVITPVKAAAMEEPLTIKVWYTTRASDAFIYPWDMGWASANYGENQVVGFEMDYQGRQLLYTNPMAVGKSAIPYMGGDQNIMDELNTDLMNLYYGWFAVLHVGIWADWSGRNLLVPQSGTWSDFFGHAWSWDTKPDGTVEFSGIKFRVVEGTWSYTGVEGVSMTGKARVAPKIFIPLEVDGHFTSIDENGNPLTIYGYFKVEELDLAKAS</sequence>
<evidence type="ECO:0000313" key="2">
    <source>
        <dbReference type="EMBL" id="AHL23625.1"/>
    </source>
</evidence>
<evidence type="ECO:0000256" key="1">
    <source>
        <dbReference type="SAM" id="MobiDB-lite"/>
    </source>
</evidence>
<dbReference type="STRING" id="195522.BD01_2027"/>
<organism evidence="2 3">
    <name type="scientific">Thermococcus nautili</name>
    <dbReference type="NCBI Taxonomy" id="195522"/>
    <lineage>
        <taxon>Archaea</taxon>
        <taxon>Methanobacteriati</taxon>
        <taxon>Methanobacteriota</taxon>
        <taxon>Thermococci</taxon>
        <taxon>Thermococcales</taxon>
        <taxon>Thermococcaceae</taxon>
        <taxon>Thermococcus</taxon>
    </lineage>
</organism>
<proteinExistence type="predicted"/>
<gene>
    <name evidence="2" type="ORF">BD01_2027</name>
</gene>
<evidence type="ECO:0000313" key="3">
    <source>
        <dbReference type="Proteomes" id="UP000019434"/>
    </source>
</evidence>
<keyword evidence="3" id="KW-1185">Reference proteome</keyword>
<dbReference type="RefSeq" id="WP_156927406.1">
    <property type="nucleotide sequence ID" value="NZ_CP007264.1"/>
</dbReference>
<dbReference type="EMBL" id="CP007264">
    <property type="protein sequence ID" value="AHL23625.1"/>
    <property type="molecule type" value="Genomic_DNA"/>
</dbReference>
<accession>W8P7T5</accession>
<name>W8P7T5_9EURY</name>
<dbReference type="KEGG" id="tnu:BD01_2027"/>
<dbReference type="HOGENOM" id="CLU_062569_0_0_2"/>
<reference evidence="2 3" key="1">
    <citation type="submission" date="2014-02" db="EMBL/GenBank/DDBJ databases">
        <title>Genome Sequence of an Hyperthermophilic Archaeon, Thermococcus nautili 30-1, producing viral vesicles.</title>
        <authorList>
            <person name="Oberto J."/>
            <person name="Gaudin M."/>
            <person name="Cossu M."/>
            <person name="Gorlas A."/>
            <person name="Slesarev A."/>
            <person name="Marguet E."/>
            <person name="Forterre P."/>
        </authorList>
    </citation>
    <scope>NUCLEOTIDE SEQUENCE [LARGE SCALE GENOMIC DNA]</scope>
    <source>
        <strain evidence="2 3">30-1</strain>
    </source>
</reference>
<dbReference type="OrthoDB" id="86179at2157"/>
<feature type="compositionally biased region" description="Low complexity" evidence="1">
    <location>
        <begin position="20"/>
        <end position="86"/>
    </location>
</feature>
<protein>
    <submittedName>
        <fullName evidence="2">Uncharacterized protein</fullName>
    </submittedName>
</protein>
<dbReference type="GeneID" id="24958276"/>
<dbReference type="eggNOG" id="arCOG05755">
    <property type="taxonomic scope" value="Archaea"/>
</dbReference>
<dbReference type="PROSITE" id="PS51257">
    <property type="entry name" value="PROKAR_LIPOPROTEIN"/>
    <property type="match status" value="1"/>
</dbReference>
<dbReference type="Proteomes" id="UP000019434">
    <property type="component" value="Chromosome"/>
</dbReference>